<reference evidence="1 2" key="1">
    <citation type="submission" date="2023-11" db="EMBL/GenBank/DDBJ databases">
        <title>A Novel Polar Bacteriovorax (B. antarcticus) Isolated from the Biocrust in Antarctica.</title>
        <authorList>
            <person name="Mun W."/>
            <person name="Choi S.Y."/>
            <person name="Mitchell R.J."/>
        </authorList>
    </citation>
    <scope>NUCLEOTIDE SEQUENCE [LARGE SCALE GENOMIC DNA]</scope>
    <source>
        <strain evidence="1 2">PP10</strain>
    </source>
</reference>
<keyword evidence="2" id="KW-1185">Reference proteome</keyword>
<evidence type="ECO:0000313" key="1">
    <source>
        <dbReference type="EMBL" id="MEA9355609.1"/>
    </source>
</evidence>
<protein>
    <recommendedName>
        <fullName evidence="3">SGNH/GDSL hydrolase family protein</fullName>
    </recommendedName>
</protein>
<gene>
    <name evidence="1" type="ORF">SHI21_05335</name>
</gene>
<dbReference type="SUPFAM" id="SSF52266">
    <property type="entry name" value="SGNH hydrolase"/>
    <property type="match status" value="1"/>
</dbReference>
<proteinExistence type="predicted"/>
<evidence type="ECO:0008006" key="3">
    <source>
        <dbReference type="Google" id="ProtNLM"/>
    </source>
</evidence>
<evidence type="ECO:0000313" key="2">
    <source>
        <dbReference type="Proteomes" id="UP001302274"/>
    </source>
</evidence>
<accession>A0ABU5VRE3</accession>
<organism evidence="1 2">
    <name type="scientific">Bacteriovorax antarcticus</name>
    <dbReference type="NCBI Taxonomy" id="3088717"/>
    <lineage>
        <taxon>Bacteria</taxon>
        <taxon>Pseudomonadati</taxon>
        <taxon>Bdellovibrionota</taxon>
        <taxon>Bacteriovoracia</taxon>
        <taxon>Bacteriovoracales</taxon>
        <taxon>Bacteriovoracaceae</taxon>
        <taxon>Bacteriovorax</taxon>
    </lineage>
</organism>
<dbReference type="RefSeq" id="WP_323575224.1">
    <property type="nucleotide sequence ID" value="NZ_JAYGJQ010000001.1"/>
</dbReference>
<sequence length="346" mass="39740">MNNIGKTISCLGLGLSLLGAAYGIDDLTKANEFEENQTTEITGHFKEQYYVWYGPGHSNEADIDLKNKVGWVYAVDSRVLQIKTPANGINGYKAFYNIDKVGMRILPKLPKKPHHLIVAGESNVFGVGVRDEETLPYLLSQRHPNYHAYNFGHPGGGPHNTLARFEKTDWYSQIEENDGRMIYIFSPAWMLERVAVTKNYLSWEKGNSPWYELENGKLVYKGILKDRLQTKILNFIRLIDYFGWVGDLPKFNSDHIKLTAKLIEETKRQYLKVFPKGKFTAVVSNYMFWDPALSNELISLLKLAQVDVVLINKDPKSDPKFHFADFHFNYEGQKMIESEISKVIKF</sequence>
<name>A0ABU5VRE3_9BACT</name>
<dbReference type="EMBL" id="JAYGJQ010000001">
    <property type="protein sequence ID" value="MEA9355609.1"/>
    <property type="molecule type" value="Genomic_DNA"/>
</dbReference>
<dbReference type="Proteomes" id="UP001302274">
    <property type="component" value="Unassembled WGS sequence"/>
</dbReference>
<comment type="caution">
    <text evidence="1">The sequence shown here is derived from an EMBL/GenBank/DDBJ whole genome shotgun (WGS) entry which is preliminary data.</text>
</comment>